<dbReference type="PANTHER" id="PTHR43048:SF6">
    <property type="entry name" value="BLR8189 PROTEIN"/>
    <property type="match status" value="1"/>
</dbReference>
<dbReference type="PROSITE" id="PS51819">
    <property type="entry name" value="VOC"/>
    <property type="match status" value="1"/>
</dbReference>
<dbReference type="Gene3D" id="3.10.180.10">
    <property type="entry name" value="2,3-Dihydroxybiphenyl 1,2-Dioxygenase, domain 1"/>
    <property type="match status" value="1"/>
</dbReference>
<keyword evidence="1" id="KW-0479">Metal-binding</keyword>
<comment type="caution">
    <text evidence="4">The sequence shown here is derived from an EMBL/GenBank/DDBJ whole genome shotgun (WGS) entry which is preliminary data.</text>
</comment>
<feature type="chain" id="PRO_5025671895" description="VOC domain-containing protein" evidence="2">
    <location>
        <begin position="19"/>
        <end position="194"/>
    </location>
</feature>
<evidence type="ECO:0000313" key="5">
    <source>
        <dbReference type="Proteomes" id="UP000332515"/>
    </source>
</evidence>
<sequence>MTATGLIATALAAGPAAAAGIPTAVGVDHIGVTVPNLKEGLAFFTDVLGCDYVYTAGPFSDPKGDWMKTNLNVDPKAVTTLAMVRCGPTQNVELFEYSGMPNQVKTPLLNSDVGGNHIAFYVEDIDKAVAYLKSVPGVKVLGDPTPVAGQPNGGERFVYFLTPWGMNMEVLTYPKGLEYEKSTDKRLYSVSKGQ</sequence>
<protein>
    <recommendedName>
        <fullName evidence="3">VOC domain-containing protein</fullName>
    </recommendedName>
</protein>
<name>A0A6A7Y1B5_9HYPH</name>
<evidence type="ECO:0000259" key="3">
    <source>
        <dbReference type="PROSITE" id="PS51819"/>
    </source>
</evidence>
<evidence type="ECO:0000313" key="4">
    <source>
        <dbReference type="EMBL" id="MQT12860.1"/>
    </source>
</evidence>
<organism evidence="4 5">
    <name type="scientific">Segnochrobactrum spirostomi</name>
    <dbReference type="NCBI Taxonomy" id="2608987"/>
    <lineage>
        <taxon>Bacteria</taxon>
        <taxon>Pseudomonadati</taxon>
        <taxon>Pseudomonadota</taxon>
        <taxon>Alphaproteobacteria</taxon>
        <taxon>Hyphomicrobiales</taxon>
        <taxon>Segnochrobactraceae</taxon>
        <taxon>Segnochrobactrum</taxon>
    </lineage>
</organism>
<feature type="domain" description="VOC" evidence="3">
    <location>
        <begin position="26"/>
        <end position="173"/>
    </location>
</feature>
<feature type="signal peptide" evidence="2">
    <location>
        <begin position="1"/>
        <end position="18"/>
    </location>
</feature>
<dbReference type="GO" id="GO:0046491">
    <property type="term" value="P:L-methylmalonyl-CoA metabolic process"/>
    <property type="evidence" value="ECO:0007669"/>
    <property type="project" value="TreeGrafter"/>
</dbReference>
<dbReference type="GO" id="GO:0046872">
    <property type="term" value="F:metal ion binding"/>
    <property type="evidence" value="ECO:0007669"/>
    <property type="project" value="UniProtKB-KW"/>
</dbReference>
<dbReference type="Proteomes" id="UP000332515">
    <property type="component" value="Unassembled WGS sequence"/>
</dbReference>
<dbReference type="InterPro" id="IPR037523">
    <property type="entry name" value="VOC_core"/>
</dbReference>
<keyword evidence="5" id="KW-1185">Reference proteome</keyword>
<gene>
    <name evidence="4" type="ORF">F0357_09415</name>
</gene>
<dbReference type="AlphaFoldDB" id="A0A6A7Y1B5"/>
<dbReference type="SUPFAM" id="SSF54593">
    <property type="entry name" value="Glyoxalase/Bleomycin resistance protein/Dihydroxybiphenyl dioxygenase"/>
    <property type="match status" value="1"/>
</dbReference>
<evidence type="ECO:0000256" key="2">
    <source>
        <dbReference type="SAM" id="SignalP"/>
    </source>
</evidence>
<dbReference type="GO" id="GO:0004493">
    <property type="term" value="F:methylmalonyl-CoA epimerase activity"/>
    <property type="evidence" value="ECO:0007669"/>
    <property type="project" value="TreeGrafter"/>
</dbReference>
<keyword evidence="2" id="KW-0732">Signal</keyword>
<reference evidence="4 5" key="1">
    <citation type="submission" date="2019-09" db="EMBL/GenBank/DDBJ databases">
        <title>Segnochrobactrum spirostomi gen. nov., sp. nov., isolated from the ciliate Spirostomum cf. yagiui and description of a novel family, Segnochrobactraceae fam. nov. within the order Rhizobiales of the class Alphaproteobacteria.</title>
        <authorList>
            <person name="Akter S."/>
            <person name="Shazib S.U.A."/>
            <person name="Shin M.K."/>
        </authorList>
    </citation>
    <scope>NUCLEOTIDE SEQUENCE [LARGE SCALE GENOMIC DNA]</scope>
    <source>
        <strain evidence="4 5">Sp-1</strain>
    </source>
</reference>
<dbReference type="PANTHER" id="PTHR43048">
    <property type="entry name" value="METHYLMALONYL-COA EPIMERASE"/>
    <property type="match status" value="1"/>
</dbReference>
<accession>A0A6A7Y1B5</accession>
<dbReference type="InterPro" id="IPR029068">
    <property type="entry name" value="Glyas_Bleomycin-R_OHBP_Dase"/>
</dbReference>
<dbReference type="Pfam" id="PF13669">
    <property type="entry name" value="Glyoxalase_4"/>
    <property type="match status" value="1"/>
</dbReference>
<evidence type="ECO:0000256" key="1">
    <source>
        <dbReference type="ARBA" id="ARBA00022723"/>
    </source>
</evidence>
<proteinExistence type="predicted"/>
<dbReference type="InterPro" id="IPR051785">
    <property type="entry name" value="MMCE/EMCE_epimerase"/>
</dbReference>
<dbReference type="EMBL" id="VWNA01000001">
    <property type="protein sequence ID" value="MQT12860.1"/>
    <property type="molecule type" value="Genomic_DNA"/>
</dbReference>